<organism evidence="1 2">
    <name type="scientific">Musa balbisiana</name>
    <name type="common">Banana</name>
    <dbReference type="NCBI Taxonomy" id="52838"/>
    <lineage>
        <taxon>Eukaryota</taxon>
        <taxon>Viridiplantae</taxon>
        <taxon>Streptophyta</taxon>
        <taxon>Embryophyta</taxon>
        <taxon>Tracheophyta</taxon>
        <taxon>Spermatophyta</taxon>
        <taxon>Magnoliopsida</taxon>
        <taxon>Liliopsida</taxon>
        <taxon>Zingiberales</taxon>
        <taxon>Musaceae</taxon>
        <taxon>Musa</taxon>
    </lineage>
</organism>
<proteinExistence type="predicted"/>
<evidence type="ECO:0000313" key="1">
    <source>
        <dbReference type="EMBL" id="THU67577.1"/>
    </source>
</evidence>
<gene>
    <name evidence="1" type="ORF">C4D60_Mb05t26140</name>
</gene>
<name>A0A4S8JYY1_MUSBA</name>
<sequence length="98" mass="11198">MIACESRVFITEQAETCYQSLIKVVRNNCTRFTCVAAAFTSCWSHLILSGDDFCSFASLLLEFLHNLFWVNFASYDGSVAVHVHFDSFHTYKEFDSCC</sequence>
<evidence type="ECO:0000313" key="2">
    <source>
        <dbReference type="Proteomes" id="UP000317650"/>
    </source>
</evidence>
<dbReference type="AlphaFoldDB" id="A0A4S8JYY1"/>
<accession>A0A4S8JYY1</accession>
<dbReference type="Proteomes" id="UP000317650">
    <property type="component" value="Chromosome 5"/>
</dbReference>
<dbReference type="EMBL" id="PYDT01000003">
    <property type="protein sequence ID" value="THU67577.1"/>
    <property type="molecule type" value="Genomic_DNA"/>
</dbReference>
<comment type="caution">
    <text evidence="1">The sequence shown here is derived from an EMBL/GenBank/DDBJ whole genome shotgun (WGS) entry which is preliminary data.</text>
</comment>
<keyword evidence="2" id="KW-1185">Reference proteome</keyword>
<protein>
    <submittedName>
        <fullName evidence="1">Uncharacterized protein</fullName>
    </submittedName>
</protein>
<reference evidence="1 2" key="1">
    <citation type="journal article" date="2019" name="Nat. Plants">
        <title>Genome sequencing of Musa balbisiana reveals subgenome evolution and function divergence in polyploid bananas.</title>
        <authorList>
            <person name="Yao X."/>
        </authorList>
    </citation>
    <scope>NUCLEOTIDE SEQUENCE [LARGE SCALE GENOMIC DNA]</scope>
    <source>
        <strain evidence="2">cv. DH-PKW</strain>
        <tissue evidence="1">Leaves</tissue>
    </source>
</reference>